<feature type="transmembrane region" description="Helical" evidence="1">
    <location>
        <begin position="149"/>
        <end position="168"/>
    </location>
</feature>
<reference evidence="2 3" key="1">
    <citation type="submission" date="2016-10" db="EMBL/GenBank/DDBJ databases">
        <authorList>
            <person name="de Groot N.N."/>
        </authorList>
    </citation>
    <scope>NUCLEOTIDE SEQUENCE [LARGE SCALE GENOMIC DNA]</scope>
    <source>
        <strain evidence="2 3">CGMCC 1.3801</strain>
    </source>
</reference>
<keyword evidence="1" id="KW-0812">Transmembrane</keyword>
<feature type="transmembrane region" description="Helical" evidence="1">
    <location>
        <begin position="12"/>
        <end position="29"/>
    </location>
</feature>
<feature type="transmembrane region" description="Helical" evidence="1">
    <location>
        <begin position="120"/>
        <end position="142"/>
    </location>
</feature>
<dbReference type="AlphaFoldDB" id="A0A1G4WB71"/>
<sequence>MIKIKNSQFRVLIIINLLLALLIFADYLIPFNHTEEEKFSSFYRTVKETPGFKSKSSSEYKNILECKTGNLYNLGKFPDLQYELSDGQNIHIVKTFIFSSVKSINVVNEKGNQILEVSFLSIQIVQILLLISVLITFLNIFFTNGFLDFALALASIFLYTLTLVYIFYF</sequence>
<evidence type="ECO:0000313" key="2">
    <source>
        <dbReference type="EMBL" id="SCX19114.1"/>
    </source>
</evidence>
<evidence type="ECO:0000313" key="3">
    <source>
        <dbReference type="Proteomes" id="UP000182124"/>
    </source>
</evidence>
<protein>
    <submittedName>
        <fullName evidence="2">Uncharacterized protein</fullName>
    </submittedName>
</protein>
<organism evidence="2 3">
    <name type="scientific">Flavobacterium saliperosum</name>
    <dbReference type="NCBI Taxonomy" id="329186"/>
    <lineage>
        <taxon>Bacteria</taxon>
        <taxon>Pseudomonadati</taxon>
        <taxon>Bacteroidota</taxon>
        <taxon>Flavobacteriia</taxon>
        <taxon>Flavobacteriales</taxon>
        <taxon>Flavobacteriaceae</taxon>
        <taxon>Flavobacterium</taxon>
    </lineage>
</organism>
<keyword evidence="1" id="KW-1133">Transmembrane helix</keyword>
<gene>
    <name evidence="2" type="ORF">SAMN02927925_02770</name>
</gene>
<name>A0A1G4WB71_9FLAO</name>
<dbReference type="Proteomes" id="UP000182124">
    <property type="component" value="Unassembled WGS sequence"/>
</dbReference>
<proteinExistence type="predicted"/>
<keyword evidence="1" id="KW-0472">Membrane</keyword>
<evidence type="ECO:0000256" key="1">
    <source>
        <dbReference type="SAM" id="Phobius"/>
    </source>
</evidence>
<dbReference type="RefSeq" id="WP_023576869.1">
    <property type="nucleotide sequence ID" value="NZ_FMTY01000013.1"/>
</dbReference>
<dbReference type="EMBL" id="FMTY01000013">
    <property type="protein sequence ID" value="SCX19114.1"/>
    <property type="molecule type" value="Genomic_DNA"/>
</dbReference>
<accession>A0A1G4WB71</accession>